<evidence type="ECO:0008006" key="3">
    <source>
        <dbReference type="Google" id="ProtNLM"/>
    </source>
</evidence>
<gene>
    <name evidence="1" type="ORF">G1H10_29020</name>
</gene>
<comment type="caution">
    <text evidence="1">The sequence shown here is derived from an EMBL/GenBank/DDBJ whole genome shotgun (WGS) entry which is preliminary data.</text>
</comment>
<keyword evidence="2" id="KW-1185">Reference proteome</keyword>
<evidence type="ECO:0000313" key="2">
    <source>
        <dbReference type="Proteomes" id="UP000475214"/>
    </source>
</evidence>
<reference evidence="1 2" key="1">
    <citation type="submission" date="2020-02" db="EMBL/GenBank/DDBJ databases">
        <authorList>
            <person name="Li X.-J."/>
            <person name="Han X.-M."/>
        </authorList>
    </citation>
    <scope>NUCLEOTIDE SEQUENCE [LARGE SCALE GENOMIC DNA]</scope>
    <source>
        <strain evidence="1 2">CCTCC AB 2017055</strain>
    </source>
</reference>
<protein>
    <recommendedName>
        <fullName evidence="3">SnoaL-like domain-containing protein</fullName>
    </recommendedName>
</protein>
<dbReference type="Gene3D" id="3.10.450.50">
    <property type="match status" value="1"/>
</dbReference>
<dbReference type="AlphaFoldDB" id="A0A6L9SGG2"/>
<dbReference type="SUPFAM" id="SSF54427">
    <property type="entry name" value="NTF2-like"/>
    <property type="match status" value="1"/>
</dbReference>
<dbReference type="Proteomes" id="UP000475214">
    <property type="component" value="Unassembled WGS sequence"/>
</dbReference>
<dbReference type="EMBL" id="JAAGOA010000030">
    <property type="protein sequence ID" value="NEE04219.1"/>
    <property type="molecule type" value="Genomic_DNA"/>
</dbReference>
<sequence length="122" mass="13092">MTTGQYTGQERAVQPEDLARLFFTRANAGDVDGLVALFESAAVSVLPNGEIATGRSAIGESFEELVTAGVAFTPVLDQPALRAGDLALTSRRLANGEVPVEVARRQPQGDWLWVVDQPNILR</sequence>
<accession>A0A6L9SGG2</accession>
<dbReference type="InterPro" id="IPR032710">
    <property type="entry name" value="NTF2-like_dom_sf"/>
</dbReference>
<proteinExistence type="predicted"/>
<organism evidence="1 2">
    <name type="scientific">Phytoactinopolyspora halotolerans</name>
    <dbReference type="NCBI Taxonomy" id="1981512"/>
    <lineage>
        <taxon>Bacteria</taxon>
        <taxon>Bacillati</taxon>
        <taxon>Actinomycetota</taxon>
        <taxon>Actinomycetes</taxon>
        <taxon>Jiangellales</taxon>
        <taxon>Jiangellaceae</taxon>
        <taxon>Phytoactinopolyspora</taxon>
    </lineage>
</organism>
<name>A0A6L9SGG2_9ACTN</name>
<evidence type="ECO:0000313" key="1">
    <source>
        <dbReference type="EMBL" id="NEE04219.1"/>
    </source>
</evidence>